<dbReference type="Proteomes" id="UP001290462">
    <property type="component" value="Unassembled WGS sequence"/>
</dbReference>
<evidence type="ECO:0000313" key="2">
    <source>
        <dbReference type="Proteomes" id="UP001290462"/>
    </source>
</evidence>
<reference evidence="1" key="1">
    <citation type="submission" date="2023-08" db="EMBL/GenBank/DDBJ databases">
        <title>Genomic characterization of piscicolin 126 produced by Carnobacterium maltaromaticum CM22 strain isolated from salmon (Salmo salar).</title>
        <authorList>
            <person name="Gonzalez-Gragera E."/>
            <person name="Garcia-Lopez J.D."/>
            <person name="Teso-Perez C."/>
            <person name="Gimenez-Hernandez I."/>
            <person name="Peralta-Sanchez J.M."/>
            <person name="Valdivia E."/>
            <person name="Montalban-Lopez M."/>
            <person name="Martin-Platero A.M."/>
            <person name="Banos A."/>
            <person name="Martinez-Bueno M."/>
        </authorList>
    </citation>
    <scope>NUCLEOTIDE SEQUENCE</scope>
    <source>
        <strain evidence="1">CM22</strain>
    </source>
</reference>
<evidence type="ECO:0000313" key="1">
    <source>
        <dbReference type="EMBL" id="MDZ5758836.1"/>
    </source>
</evidence>
<proteinExistence type="predicted"/>
<gene>
    <name evidence="1" type="ORF">RAK27_09240</name>
</gene>
<dbReference type="AlphaFoldDB" id="A0AAW9K229"/>
<name>A0AAW9K229_CARML</name>
<organism evidence="1 2">
    <name type="scientific">Carnobacterium maltaromaticum</name>
    <name type="common">Carnobacterium piscicola</name>
    <dbReference type="NCBI Taxonomy" id="2751"/>
    <lineage>
        <taxon>Bacteria</taxon>
        <taxon>Bacillati</taxon>
        <taxon>Bacillota</taxon>
        <taxon>Bacilli</taxon>
        <taxon>Lactobacillales</taxon>
        <taxon>Carnobacteriaceae</taxon>
        <taxon>Carnobacterium</taxon>
    </lineage>
</organism>
<accession>A0AAW9K229</accession>
<dbReference type="EMBL" id="JAVBVO010000003">
    <property type="protein sequence ID" value="MDZ5758836.1"/>
    <property type="molecule type" value="Genomic_DNA"/>
</dbReference>
<sequence length="68" mass="7919">MEMIKYCLLPKPLEINPNKTPSKTEEIFQNLLIELKNEHEFNTNSLSDKIAELIKNMILNDLSFIKNA</sequence>
<protein>
    <submittedName>
        <fullName evidence="1">Uncharacterized protein</fullName>
    </submittedName>
</protein>
<comment type="caution">
    <text evidence="1">The sequence shown here is derived from an EMBL/GenBank/DDBJ whole genome shotgun (WGS) entry which is preliminary data.</text>
</comment>